<accession>A0ABW8IYZ9</accession>
<evidence type="ECO:0000256" key="1">
    <source>
        <dbReference type="SAM" id="MobiDB-lite"/>
    </source>
</evidence>
<gene>
    <name evidence="4" type="ORF">ISP13_14460</name>
</gene>
<dbReference type="InterPro" id="IPR005151">
    <property type="entry name" value="Tail-specific_protease"/>
</dbReference>
<reference evidence="4 5" key="1">
    <citation type="submission" date="2020-10" db="EMBL/GenBank/DDBJ databases">
        <title>Phylogeny of dyella-like bacteria.</title>
        <authorList>
            <person name="Fu J."/>
        </authorList>
    </citation>
    <scope>NUCLEOTIDE SEQUENCE [LARGE SCALE GENOMIC DNA]</scope>
    <source>
        <strain evidence="4 5">DHOB07</strain>
    </source>
</reference>
<dbReference type="RefSeq" id="WP_284396582.1">
    <property type="nucleotide sequence ID" value="NZ_BSNQ01000003.1"/>
</dbReference>
<proteinExistence type="predicted"/>
<evidence type="ECO:0000259" key="3">
    <source>
        <dbReference type="Pfam" id="PF03572"/>
    </source>
</evidence>
<feature type="compositionally biased region" description="Polar residues" evidence="1">
    <location>
        <begin position="12"/>
        <end position="23"/>
    </location>
</feature>
<feature type="transmembrane region" description="Helical" evidence="2">
    <location>
        <begin position="45"/>
        <end position="64"/>
    </location>
</feature>
<organism evidence="4 5">
    <name type="scientific">Dyella lipolytica</name>
    <dbReference type="NCBI Taxonomy" id="1867835"/>
    <lineage>
        <taxon>Bacteria</taxon>
        <taxon>Pseudomonadati</taxon>
        <taxon>Pseudomonadota</taxon>
        <taxon>Gammaproteobacteria</taxon>
        <taxon>Lysobacterales</taxon>
        <taxon>Rhodanobacteraceae</taxon>
        <taxon>Dyella</taxon>
    </lineage>
</organism>
<dbReference type="Gene3D" id="3.90.226.10">
    <property type="entry name" value="2-enoyl-CoA Hydratase, Chain A, domain 1"/>
    <property type="match status" value="1"/>
</dbReference>
<sequence length="537" mass="59602">MTPARKHPSPSAFRTNWSHSNPTGDRLQAKLTGTMNPSRSRQMRFHCIAVFLCAVVAGCTAAGASEPSVGHEVIGTAGLQADVDSLQRIYETLHPGLLRYNTPDEIKAHFALLRRALDHDQSRASVFIALSQFAATIKCGHTYANFYNQSHAVQAELFNGTNRVPFYFRWIDGRMIITRNLSSDKRLRPGSEILAINGVATSQILKTLMTVARADGANDAKRVAYLEVQGNDDYEAFDIFLPLFYPQTGSIMKLKASDTNGVAWTTSVAALSYKERLSFRPKAAAGSEAPWELTFPSPGVALLDMPTWVMYNRTWDWHRYLGNVFAKLQATQVRSLIIDVRANEGGDDVGNVILAHLIERDLALPNYLRLVRYQSVPRDLLPNLDTWDASFKDWGAKVRPYNDRFYRLTKYDDDARGTIITALSPRFAGRVFVLIGPTNSSATFQFADIMKSQHLGMLVGQPTGGNRRGINGGAFFFVRLLHSGLEMDLPLIGTFPVVKQPDSGIDPDIRVVTTIEDIKQGHDPELQRALSLASAVQ</sequence>
<dbReference type="Proteomes" id="UP001620405">
    <property type="component" value="Unassembled WGS sequence"/>
</dbReference>
<protein>
    <submittedName>
        <fullName evidence="4">Peptidase S41</fullName>
    </submittedName>
</protein>
<feature type="region of interest" description="Disordered" evidence="1">
    <location>
        <begin position="1"/>
        <end position="24"/>
    </location>
</feature>
<keyword evidence="5" id="KW-1185">Reference proteome</keyword>
<keyword evidence="2" id="KW-1133">Transmembrane helix</keyword>
<evidence type="ECO:0000256" key="2">
    <source>
        <dbReference type="SAM" id="Phobius"/>
    </source>
</evidence>
<dbReference type="EMBL" id="JADIKG010000013">
    <property type="protein sequence ID" value="MFK2874743.1"/>
    <property type="molecule type" value="Genomic_DNA"/>
</dbReference>
<dbReference type="PANTHER" id="PTHR32060:SF30">
    <property type="entry name" value="CARBOXY-TERMINAL PROCESSING PROTEASE CTPA"/>
    <property type="match status" value="1"/>
</dbReference>
<keyword evidence="2" id="KW-0472">Membrane</keyword>
<evidence type="ECO:0000313" key="5">
    <source>
        <dbReference type="Proteomes" id="UP001620405"/>
    </source>
</evidence>
<name>A0ABW8IYZ9_9GAMM</name>
<dbReference type="SUPFAM" id="SSF52096">
    <property type="entry name" value="ClpP/crotonase"/>
    <property type="match status" value="1"/>
</dbReference>
<dbReference type="InterPro" id="IPR029045">
    <property type="entry name" value="ClpP/crotonase-like_dom_sf"/>
</dbReference>
<keyword evidence="2" id="KW-0812">Transmembrane</keyword>
<feature type="domain" description="Tail specific protease" evidence="3">
    <location>
        <begin position="300"/>
        <end position="467"/>
    </location>
</feature>
<evidence type="ECO:0000313" key="4">
    <source>
        <dbReference type="EMBL" id="MFK2874743.1"/>
    </source>
</evidence>
<dbReference type="Pfam" id="PF03572">
    <property type="entry name" value="Peptidase_S41"/>
    <property type="match status" value="1"/>
</dbReference>
<comment type="caution">
    <text evidence="4">The sequence shown here is derived from an EMBL/GenBank/DDBJ whole genome shotgun (WGS) entry which is preliminary data.</text>
</comment>
<dbReference type="PANTHER" id="PTHR32060">
    <property type="entry name" value="TAIL-SPECIFIC PROTEASE"/>
    <property type="match status" value="1"/>
</dbReference>